<dbReference type="PROSITE" id="PS50234">
    <property type="entry name" value="VWFA"/>
    <property type="match status" value="1"/>
</dbReference>
<dbReference type="PANTHER" id="PTHR34706:SF1">
    <property type="entry name" value="VWFA DOMAIN-CONTAINING PROTEIN"/>
    <property type="match status" value="1"/>
</dbReference>
<dbReference type="InterPro" id="IPR036465">
    <property type="entry name" value="vWFA_dom_sf"/>
</dbReference>
<feature type="region of interest" description="Disordered" evidence="1">
    <location>
        <begin position="336"/>
        <end position="387"/>
    </location>
</feature>
<name>A0A6A6W1G1_9PEZI</name>
<feature type="compositionally biased region" description="Polar residues" evidence="1">
    <location>
        <begin position="353"/>
        <end position="376"/>
    </location>
</feature>
<reference evidence="3" key="1">
    <citation type="journal article" date="2020" name="Stud. Mycol.">
        <title>101 Dothideomycetes genomes: a test case for predicting lifestyles and emergence of pathogens.</title>
        <authorList>
            <person name="Haridas S."/>
            <person name="Albert R."/>
            <person name="Binder M."/>
            <person name="Bloem J."/>
            <person name="Labutti K."/>
            <person name="Salamov A."/>
            <person name="Andreopoulos B."/>
            <person name="Baker S."/>
            <person name="Barry K."/>
            <person name="Bills G."/>
            <person name="Bluhm B."/>
            <person name="Cannon C."/>
            <person name="Castanera R."/>
            <person name="Culley D."/>
            <person name="Daum C."/>
            <person name="Ezra D."/>
            <person name="Gonzalez J."/>
            <person name="Henrissat B."/>
            <person name="Kuo A."/>
            <person name="Liang C."/>
            <person name="Lipzen A."/>
            <person name="Lutzoni F."/>
            <person name="Magnuson J."/>
            <person name="Mondo S."/>
            <person name="Nolan M."/>
            <person name="Ohm R."/>
            <person name="Pangilinan J."/>
            <person name="Park H.-J."/>
            <person name="Ramirez L."/>
            <person name="Alfaro M."/>
            <person name="Sun H."/>
            <person name="Tritt A."/>
            <person name="Yoshinaga Y."/>
            <person name="Zwiers L.-H."/>
            <person name="Turgeon B."/>
            <person name="Goodwin S."/>
            <person name="Spatafora J."/>
            <person name="Crous P."/>
            <person name="Grigoriev I."/>
        </authorList>
    </citation>
    <scope>NUCLEOTIDE SEQUENCE</scope>
    <source>
        <strain evidence="3">CBS 121739</strain>
    </source>
</reference>
<feature type="compositionally biased region" description="Basic and acidic residues" evidence="1">
    <location>
        <begin position="1"/>
        <end position="12"/>
    </location>
</feature>
<dbReference type="InterPro" id="IPR002035">
    <property type="entry name" value="VWF_A"/>
</dbReference>
<evidence type="ECO:0000256" key="1">
    <source>
        <dbReference type="SAM" id="MobiDB-lite"/>
    </source>
</evidence>
<dbReference type="PANTHER" id="PTHR34706">
    <property type="entry name" value="SLR1338 PROTEIN"/>
    <property type="match status" value="1"/>
</dbReference>
<dbReference type="AlphaFoldDB" id="A0A6A6W1G1"/>
<keyword evidence="4" id="KW-1185">Reference proteome</keyword>
<organism evidence="3 4">
    <name type="scientific">Pseudovirgaria hyperparasitica</name>
    <dbReference type="NCBI Taxonomy" id="470096"/>
    <lineage>
        <taxon>Eukaryota</taxon>
        <taxon>Fungi</taxon>
        <taxon>Dikarya</taxon>
        <taxon>Ascomycota</taxon>
        <taxon>Pezizomycotina</taxon>
        <taxon>Dothideomycetes</taxon>
        <taxon>Dothideomycetes incertae sedis</taxon>
        <taxon>Acrospermales</taxon>
        <taxon>Acrospermaceae</taxon>
        <taxon>Pseudovirgaria</taxon>
    </lineage>
</organism>
<dbReference type="SUPFAM" id="SSF53300">
    <property type="entry name" value="vWA-like"/>
    <property type="match status" value="1"/>
</dbReference>
<dbReference type="RefSeq" id="XP_033599209.1">
    <property type="nucleotide sequence ID" value="XM_033749962.1"/>
</dbReference>
<evidence type="ECO:0000259" key="2">
    <source>
        <dbReference type="PROSITE" id="PS50234"/>
    </source>
</evidence>
<dbReference type="Proteomes" id="UP000799437">
    <property type="component" value="Unassembled WGS sequence"/>
</dbReference>
<protein>
    <recommendedName>
        <fullName evidence="2">VWFA domain-containing protein</fullName>
    </recommendedName>
</protein>
<evidence type="ECO:0000313" key="3">
    <source>
        <dbReference type="EMBL" id="KAF2756758.1"/>
    </source>
</evidence>
<accession>A0A6A6W1G1</accession>
<feature type="domain" description="VWFA" evidence="2">
    <location>
        <begin position="140"/>
        <end position="301"/>
    </location>
</feature>
<proteinExistence type="predicted"/>
<feature type="compositionally biased region" description="Basic and acidic residues" evidence="1">
    <location>
        <begin position="28"/>
        <end position="39"/>
    </location>
</feature>
<dbReference type="EMBL" id="ML996575">
    <property type="protein sequence ID" value="KAF2756758.1"/>
    <property type="molecule type" value="Genomic_DNA"/>
</dbReference>
<evidence type="ECO:0000313" key="4">
    <source>
        <dbReference type="Proteomes" id="UP000799437"/>
    </source>
</evidence>
<dbReference type="OrthoDB" id="9992527at2759"/>
<feature type="region of interest" description="Disordered" evidence="1">
    <location>
        <begin position="1"/>
        <end position="56"/>
    </location>
</feature>
<gene>
    <name evidence="3" type="ORF">EJ05DRAFT_76652</name>
</gene>
<dbReference type="GeneID" id="54491016"/>
<sequence>MSSASRPEDTRDPGGQIHPATPPNSPETKIKKYEQKGFDPMDSLISSRSEPQEGPSDTAILLNEEKILLQSPVPIEEEPSNVSIQIDEYATVTDVRNKHPELDIFIVRRELERKNPGLIRSWLINSPRNKRLSYFVSNRDIVFVVDNAPTMRPWWALVSFVVETMAMNLTGLDKDGLDLLFTGTDKFRLKGKKADAPSKFLKNIREATPNDRSMNTDMAASLGTIFDEYIRTPQEKGMTLLVFTDGLWTGGAEDDAVEKALVKFITRTKDYKMDRQMKRRFSIEFIYFGHDQKAIDRLRALDDEIKTKHELPDIVDHEPWTGDVDKMITGSFLESKDVQKPDAGLSPPGLSRVDSNTPSMNSLSSPTQPSKRSSFFGNRKGKSAETR</sequence>